<keyword evidence="1" id="KW-0677">Repeat</keyword>
<proteinExistence type="predicted"/>
<feature type="compositionally biased region" description="Polar residues" evidence="3">
    <location>
        <begin position="19"/>
        <end position="32"/>
    </location>
</feature>
<dbReference type="Proteomes" id="UP000663824">
    <property type="component" value="Unassembled WGS sequence"/>
</dbReference>
<dbReference type="InterPro" id="IPR002048">
    <property type="entry name" value="EF_hand_dom"/>
</dbReference>
<feature type="domain" description="EF-hand" evidence="4">
    <location>
        <begin position="191"/>
        <end position="226"/>
    </location>
</feature>
<dbReference type="PROSITE" id="PS50222">
    <property type="entry name" value="EF_HAND_2"/>
    <property type="match status" value="2"/>
</dbReference>
<dbReference type="EMBL" id="CAJNRE010012022">
    <property type="protein sequence ID" value="CAF2106638.1"/>
    <property type="molecule type" value="Genomic_DNA"/>
</dbReference>
<evidence type="ECO:0000313" key="6">
    <source>
        <dbReference type="Proteomes" id="UP000663824"/>
    </source>
</evidence>
<evidence type="ECO:0000259" key="4">
    <source>
        <dbReference type="PROSITE" id="PS50222"/>
    </source>
</evidence>
<evidence type="ECO:0000256" key="3">
    <source>
        <dbReference type="SAM" id="MobiDB-lite"/>
    </source>
</evidence>
<evidence type="ECO:0000256" key="1">
    <source>
        <dbReference type="ARBA" id="ARBA00022737"/>
    </source>
</evidence>
<feature type="compositionally biased region" description="Polar residues" evidence="3">
    <location>
        <begin position="1"/>
        <end position="12"/>
    </location>
</feature>
<sequence>MSIQRTNSQSRVQNRHSDNATTHESNESTFKNNKPIPTMSSNTHMRTSNGILLKKSQKLLQSSEQKRQVAHDKLKLMRHIFTNISNSQSMPVDRLTDALLALGHDTRKDINYQDFLIEHELIESSGTFVGLLDFEHYALLVLEYEEKLHTEEEALRRLDLKIAFECFDLNKDGTVDANELSTLMNILGLPITDQEAKEMIDFADHDKDSLLSFDEFLVVLTQISTIDVP</sequence>
<gene>
    <name evidence="5" type="ORF">MBJ925_LOCUS23399</name>
</gene>
<dbReference type="InterPro" id="IPR011992">
    <property type="entry name" value="EF-hand-dom_pair"/>
</dbReference>
<dbReference type="InterPro" id="IPR018247">
    <property type="entry name" value="EF_Hand_1_Ca_BS"/>
</dbReference>
<feature type="region of interest" description="Disordered" evidence="3">
    <location>
        <begin position="1"/>
        <end position="44"/>
    </location>
</feature>
<dbReference type="InterPro" id="IPR050145">
    <property type="entry name" value="Centrin_CML-like"/>
</dbReference>
<reference evidence="5" key="1">
    <citation type="submission" date="2021-02" db="EMBL/GenBank/DDBJ databases">
        <authorList>
            <person name="Nowell W R."/>
        </authorList>
    </citation>
    <scope>NUCLEOTIDE SEQUENCE</scope>
</reference>
<dbReference type="Pfam" id="PF13499">
    <property type="entry name" value="EF-hand_7"/>
    <property type="match status" value="1"/>
</dbReference>
<dbReference type="PANTHER" id="PTHR23050">
    <property type="entry name" value="CALCIUM BINDING PROTEIN"/>
    <property type="match status" value="1"/>
</dbReference>
<dbReference type="SMART" id="SM00054">
    <property type="entry name" value="EFh"/>
    <property type="match status" value="2"/>
</dbReference>
<dbReference type="SUPFAM" id="SSF47473">
    <property type="entry name" value="EF-hand"/>
    <property type="match status" value="1"/>
</dbReference>
<dbReference type="PROSITE" id="PS00018">
    <property type="entry name" value="EF_HAND_1"/>
    <property type="match status" value="1"/>
</dbReference>
<comment type="caution">
    <text evidence="5">The sequence shown here is derived from an EMBL/GenBank/DDBJ whole genome shotgun (WGS) entry which is preliminary data.</text>
</comment>
<dbReference type="Gene3D" id="1.10.238.10">
    <property type="entry name" value="EF-hand"/>
    <property type="match status" value="1"/>
</dbReference>
<evidence type="ECO:0000256" key="2">
    <source>
        <dbReference type="ARBA" id="ARBA00022837"/>
    </source>
</evidence>
<protein>
    <recommendedName>
        <fullName evidence="4">EF-hand domain-containing protein</fullName>
    </recommendedName>
</protein>
<accession>A0A816UWG4</accession>
<feature type="domain" description="EF-hand" evidence="4">
    <location>
        <begin position="155"/>
        <end position="190"/>
    </location>
</feature>
<evidence type="ECO:0000313" key="5">
    <source>
        <dbReference type="EMBL" id="CAF2106638.1"/>
    </source>
</evidence>
<dbReference type="CDD" id="cd00051">
    <property type="entry name" value="EFh"/>
    <property type="match status" value="1"/>
</dbReference>
<organism evidence="5 6">
    <name type="scientific">Rotaria magnacalcarata</name>
    <dbReference type="NCBI Taxonomy" id="392030"/>
    <lineage>
        <taxon>Eukaryota</taxon>
        <taxon>Metazoa</taxon>
        <taxon>Spiralia</taxon>
        <taxon>Gnathifera</taxon>
        <taxon>Rotifera</taxon>
        <taxon>Eurotatoria</taxon>
        <taxon>Bdelloidea</taxon>
        <taxon>Philodinida</taxon>
        <taxon>Philodinidae</taxon>
        <taxon>Rotaria</taxon>
    </lineage>
</organism>
<keyword evidence="2" id="KW-0106">Calcium</keyword>
<dbReference type="GO" id="GO:0005509">
    <property type="term" value="F:calcium ion binding"/>
    <property type="evidence" value="ECO:0007669"/>
    <property type="project" value="InterPro"/>
</dbReference>
<name>A0A816UWG4_9BILA</name>
<dbReference type="AlphaFoldDB" id="A0A816UWG4"/>